<organism evidence="1">
    <name type="scientific">Mycobacterium riyadhense</name>
    <dbReference type="NCBI Taxonomy" id="486698"/>
    <lineage>
        <taxon>Bacteria</taxon>
        <taxon>Bacillati</taxon>
        <taxon>Actinomycetota</taxon>
        <taxon>Actinomycetes</taxon>
        <taxon>Mycobacteriales</taxon>
        <taxon>Mycobacteriaceae</taxon>
        <taxon>Mycobacterium</taxon>
    </lineage>
</organism>
<accession>A0A653F4F8</accession>
<protein>
    <submittedName>
        <fullName evidence="1">Uncharacterized protein</fullName>
    </submittedName>
</protein>
<name>A0A653F4F8_9MYCO</name>
<sequence>MALKESIAGYTMGAPASDQSSGWPTRLAGGLRYKSLAAILPALIGTHPVASFQDAREV</sequence>
<gene>
    <name evidence="1" type="ORF">BIN_B_05557</name>
</gene>
<proteinExistence type="predicted"/>
<reference evidence="1" key="1">
    <citation type="submission" date="2019-05" db="EMBL/GenBank/DDBJ databases">
        <authorList>
            <person name="Naeem R."/>
            <person name="Antony C."/>
            <person name="Guan Q."/>
        </authorList>
    </citation>
    <scope>NUCLEOTIDE SEQUENCE</scope>
    <source>
        <strain evidence="1">2</strain>
    </source>
</reference>
<evidence type="ECO:0000313" key="1">
    <source>
        <dbReference type="EMBL" id="VTP04483.1"/>
    </source>
</evidence>
<dbReference type="EMBL" id="LR589202">
    <property type="protein sequence ID" value="VTP04483.1"/>
    <property type="molecule type" value="Genomic_DNA"/>
</dbReference>
<dbReference type="AlphaFoldDB" id="A0A653F4F8"/>